<keyword evidence="3" id="KW-1185">Reference proteome</keyword>
<feature type="non-terminal residue" evidence="2">
    <location>
        <position position="1"/>
    </location>
</feature>
<accession>A0AAV5SF88</accession>
<feature type="region of interest" description="Disordered" evidence="1">
    <location>
        <begin position="94"/>
        <end position="117"/>
    </location>
</feature>
<organism evidence="2 3">
    <name type="scientific">Pristionchus entomophagus</name>
    <dbReference type="NCBI Taxonomy" id="358040"/>
    <lineage>
        <taxon>Eukaryota</taxon>
        <taxon>Metazoa</taxon>
        <taxon>Ecdysozoa</taxon>
        <taxon>Nematoda</taxon>
        <taxon>Chromadorea</taxon>
        <taxon>Rhabditida</taxon>
        <taxon>Rhabditina</taxon>
        <taxon>Diplogasteromorpha</taxon>
        <taxon>Diplogasteroidea</taxon>
        <taxon>Neodiplogasteridae</taxon>
        <taxon>Pristionchus</taxon>
    </lineage>
</organism>
<evidence type="ECO:0000313" key="2">
    <source>
        <dbReference type="EMBL" id="GMS81723.1"/>
    </source>
</evidence>
<name>A0AAV5SF88_9BILA</name>
<evidence type="ECO:0000256" key="1">
    <source>
        <dbReference type="SAM" id="MobiDB-lite"/>
    </source>
</evidence>
<feature type="non-terminal residue" evidence="2">
    <location>
        <position position="133"/>
    </location>
</feature>
<proteinExistence type="predicted"/>
<dbReference type="Proteomes" id="UP001432027">
    <property type="component" value="Unassembled WGS sequence"/>
</dbReference>
<gene>
    <name evidence="2" type="ORF">PENTCL1PPCAC_3898</name>
</gene>
<dbReference type="AlphaFoldDB" id="A0AAV5SF88"/>
<reference evidence="2" key="1">
    <citation type="submission" date="2023-10" db="EMBL/GenBank/DDBJ databases">
        <title>Genome assembly of Pristionchus species.</title>
        <authorList>
            <person name="Yoshida K."/>
            <person name="Sommer R.J."/>
        </authorList>
    </citation>
    <scope>NUCLEOTIDE SEQUENCE</scope>
    <source>
        <strain evidence="2">RS0144</strain>
    </source>
</reference>
<evidence type="ECO:0000313" key="3">
    <source>
        <dbReference type="Proteomes" id="UP001432027"/>
    </source>
</evidence>
<protein>
    <submittedName>
        <fullName evidence="2">Uncharacterized protein</fullName>
    </submittedName>
</protein>
<sequence>LLLLLLVGIAHGIHLTLINKCGVTIYPQAETDWCNYKHKPPCNHKLILVPNAVEPHAFGSGAGGFFDIKIGDNGKTKAHVEQYFDMMGPTTVNTTSTSALDSTPEWPSPRSTTPGLGHSSVLMQIASVARHIT</sequence>
<comment type="caution">
    <text evidence="2">The sequence shown here is derived from an EMBL/GenBank/DDBJ whole genome shotgun (WGS) entry which is preliminary data.</text>
</comment>
<dbReference type="EMBL" id="BTSX01000001">
    <property type="protein sequence ID" value="GMS81723.1"/>
    <property type="molecule type" value="Genomic_DNA"/>
</dbReference>